<keyword evidence="3" id="KW-1185">Reference proteome</keyword>
<dbReference type="PROSITE" id="PS51257">
    <property type="entry name" value="PROKAR_LIPOPROTEIN"/>
    <property type="match status" value="1"/>
</dbReference>
<dbReference type="EMBL" id="JAHWXP010000002">
    <property type="protein sequence ID" value="MBY8336901.1"/>
    <property type="molecule type" value="Genomic_DNA"/>
</dbReference>
<reference evidence="2 3" key="1">
    <citation type="submission" date="2021-07" db="EMBL/GenBank/DDBJ databases">
        <title>Alteriqipengyuania abyssalis NZ-12B nov, sp.nov isolated from deep sea sponge in pacific ocean.</title>
        <authorList>
            <person name="Tareen S."/>
            <person name="Wink J."/>
        </authorList>
    </citation>
    <scope>NUCLEOTIDE SEQUENCE [LARGE SCALE GENOMIC DNA]</scope>
    <source>
        <strain evidence="2 3">NZ-12B</strain>
    </source>
</reference>
<evidence type="ECO:0000313" key="2">
    <source>
        <dbReference type="EMBL" id="MBY8336901.1"/>
    </source>
</evidence>
<dbReference type="RefSeq" id="WP_222824503.1">
    <property type="nucleotide sequence ID" value="NZ_JAHWXP010000002.1"/>
</dbReference>
<gene>
    <name evidence="2" type="ORF">KYN89_07550</name>
</gene>
<comment type="caution">
    <text evidence="2">The sequence shown here is derived from an EMBL/GenBank/DDBJ whole genome shotgun (WGS) entry which is preliminary data.</text>
</comment>
<sequence length="274" mass="28702">MHTRSVRLAGSSALLAAMLVATACVGPAGQSGEGGARAAAAANGAPDAASLPDLSGKWVIASIDGRTLPHPIALTGRGDSLVWEPDCAGQSISYRAAGSGIEFSRPERDREQVVCEIGYPQDLPRVLDALQGRWSVAQAADGSVMLSRAGASIALHPAIPAAPKTLAGEWRVAGIDGEDFDEPYGIALSADEHEIWWSPRCAGAHVTYRISGARFEVIASDTRSDPAALVCKIAPPPRLTEVMDAIRAADRIERTQHNGVRLSGHGRSLTLFGQ</sequence>
<evidence type="ECO:0008006" key="4">
    <source>
        <dbReference type="Google" id="ProtNLM"/>
    </source>
</evidence>
<feature type="chain" id="PRO_5046859260" description="META domain-containing protein" evidence="1">
    <location>
        <begin position="24"/>
        <end position="274"/>
    </location>
</feature>
<proteinExistence type="predicted"/>
<feature type="signal peptide" evidence="1">
    <location>
        <begin position="1"/>
        <end position="23"/>
    </location>
</feature>
<evidence type="ECO:0000313" key="3">
    <source>
        <dbReference type="Proteomes" id="UP000759298"/>
    </source>
</evidence>
<organism evidence="2 3">
    <name type="scientific">Alteriqipengyuania abyssalis</name>
    <dbReference type="NCBI Taxonomy" id="2860200"/>
    <lineage>
        <taxon>Bacteria</taxon>
        <taxon>Pseudomonadati</taxon>
        <taxon>Pseudomonadota</taxon>
        <taxon>Alphaproteobacteria</taxon>
        <taxon>Sphingomonadales</taxon>
        <taxon>Erythrobacteraceae</taxon>
        <taxon>Alteriqipengyuania</taxon>
    </lineage>
</organism>
<dbReference type="Proteomes" id="UP000759298">
    <property type="component" value="Unassembled WGS sequence"/>
</dbReference>
<evidence type="ECO:0000256" key="1">
    <source>
        <dbReference type="SAM" id="SignalP"/>
    </source>
</evidence>
<protein>
    <recommendedName>
        <fullName evidence="4">META domain-containing protein</fullName>
    </recommendedName>
</protein>
<keyword evidence="1" id="KW-0732">Signal</keyword>
<accession>A0ABS7PCV9</accession>
<name>A0ABS7PCV9_9SPHN</name>